<evidence type="ECO:0000313" key="6">
    <source>
        <dbReference type="Proteomes" id="UP000003340"/>
    </source>
</evidence>
<keyword evidence="6" id="KW-1185">Reference proteome</keyword>
<evidence type="ECO:0000313" key="5">
    <source>
        <dbReference type="EMBL" id="EEG31292.1"/>
    </source>
</evidence>
<dbReference type="AlphaFoldDB" id="C0EB72"/>
<dbReference type="Gene3D" id="3.30.70.20">
    <property type="match status" value="2"/>
</dbReference>
<dbReference type="PANTHER" id="PTHR43193">
    <property type="match status" value="1"/>
</dbReference>
<dbReference type="HOGENOM" id="CLU_139698_5_3_9"/>
<dbReference type="SUPFAM" id="SSF54862">
    <property type="entry name" value="4Fe-4S ferredoxins"/>
    <property type="match status" value="1"/>
</dbReference>
<dbReference type="EMBL" id="ACEC01000040">
    <property type="protein sequence ID" value="EEG31292.1"/>
    <property type="molecule type" value="Genomic_DNA"/>
</dbReference>
<dbReference type="STRING" id="537013.CLOSTMETH_01089"/>
<evidence type="ECO:0000259" key="4">
    <source>
        <dbReference type="PROSITE" id="PS51379"/>
    </source>
</evidence>
<proteinExistence type="predicted"/>
<evidence type="ECO:0000256" key="3">
    <source>
        <dbReference type="ARBA" id="ARBA00023014"/>
    </source>
</evidence>
<evidence type="ECO:0000256" key="2">
    <source>
        <dbReference type="ARBA" id="ARBA00023004"/>
    </source>
</evidence>
<dbReference type="Pfam" id="PF12838">
    <property type="entry name" value="Fer4_7"/>
    <property type="match status" value="1"/>
</dbReference>
<dbReference type="PROSITE" id="PS51379">
    <property type="entry name" value="4FE4S_FER_2"/>
    <property type="match status" value="2"/>
</dbReference>
<dbReference type="InterPro" id="IPR017900">
    <property type="entry name" value="4Fe4S_Fe_S_CS"/>
</dbReference>
<name>C0EB72_9FIRM</name>
<dbReference type="eggNOG" id="COG4656">
    <property type="taxonomic scope" value="Bacteria"/>
</dbReference>
<gene>
    <name evidence="5" type="ORF">CLOSTMETH_01089</name>
</gene>
<dbReference type="GO" id="GO:0051536">
    <property type="term" value="F:iron-sulfur cluster binding"/>
    <property type="evidence" value="ECO:0007669"/>
    <property type="project" value="UniProtKB-KW"/>
</dbReference>
<sequence length="69" mass="7685">MAKLKIDYERCKGCGLCTTVCPKKILELAKKRLNGKGYTPVDCIDWDACISCGMCTQICPDVVLRLTEK</sequence>
<organism evidence="5 6">
    <name type="scientific">[Clostridium] methylpentosum DSM 5476</name>
    <dbReference type="NCBI Taxonomy" id="537013"/>
    <lineage>
        <taxon>Bacteria</taxon>
        <taxon>Bacillati</taxon>
        <taxon>Bacillota</taxon>
        <taxon>Clostridia</taxon>
        <taxon>Eubacteriales</taxon>
        <taxon>Oscillospiraceae</taxon>
        <taxon>Oscillospiraceae incertae sedis</taxon>
    </lineage>
</organism>
<keyword evidence="1" id="KW-0479">Metal-binding</keyword>
<accession>C0EB72</accession>
<dbReference type="PROSITE" id="PS00198">
    <property type="entry name" value="4FE4S_FER_1"/>
    <property type="match status" value="2"/>
</dbReference>
<keyword evidence="3" id="KW-0411">Iron-sulfur</keyword>
<feature type="domain" description="4Fe-4S ferredoxin-type" evidence="4">
    <location>
        <begin position="39"/>
        <end position="69"/>
    </location>
</feature>
<dbReference type="GO" id="GO:0046872">
    <property type="term" value="F:metal ion binding"/>
    <property type="evidence" value="ECO:0007669"/>
    <property type="project" value="UniProtKB-KW"/>
</dbReference>
<dbReference type="PANTHER" id="PTHR43193:SF2">
    <property type="entry name" value="POLYFERREDOXIN PROTEIN FWDF"/>
    <property type="match status" value="1"/>
</dbReference>
<feature type="domain" description="4Fe-4S ferredoxin-type" evidence="4">
    <location>
        <begin position="2"/>
        <end position="31"/>
    </location>
</feature>
<dbReference type="InterPro" id="IPR052977">
    <property type="entry name" value="Polyferredoxin-like_ET"/>
</dbReference>
<dbReference type="InterPro" id="IPR017896">
    <property type="entry name" value="4Fe4S_Fe-S-bd"/>
</dbReference>
<protein>
    <submittedName>
        <fullName evidence="5">4Fe-4S binding domain protein</fullName>
    </submittedName>
</protein>
<dbReference type="Proteomes" id="UP000003340">
    <property type="component" value="Unassembled WGS sequence"/>
</dbReference>
<reference evidence="5 6" key="2">
    <citation type="submission" date="2009-02" db="EMBL/GenBank/DDBJ databases">
        <title>Draft genome sequence of Clostridium methylpentosum (DSM 5476).</title>
        <authorList>
            <person name="Sudarsanam P."/>
            <person name="Ley R."/>
            <person name="Guruge J."/>
            <person name="Turnbaugh P.J."/>
            <person name="Mahowald M."/>
            <person name="Liep D."/>
            <person name="Gordon J."/>
        </authorList>
    </citation>
    <scope>NUCLEOTIDE SEQUENCE [LARGE SCALE GENOMIC DNA]</scope>
    <source>
        <strain evidence="5 6">DSM 5476</strain>
    </source>
</reference>
<reference evidence="5 6" key="1">
    <citation type="submission" date="2009-01" db="EMBL/GenBank/DDBJ databases">
        <authorList>
            <person name="Fulton L."/>
            <person name="Clifton S."/>
            <person name="Fulton B."/>
            <person name="Xu J."/>
            <person name="Minx P."/>
            <person name="Pepin K.H."/>
            <person name="Johnson M."/>
            <person name="Bhonagiri V."/>
            <person name="Nash W.E."/>
            <person name="Mardis E.R."/>
            <person name="Wilson R.K."/>
        </authorList>
    </citation>
    <scope>NUCLEOTIDE SEQUENCE [LARGE SCALE GENOMIC DNA]</scope>
    <source>
        <strain evidence="5 6">DSM 5476</strain>
    </source>
</reference>
<keyword evidence="2" id="KW-0408">Iron</keyword>
<comment type="caution">
    <text evidence="5">The sequence shown here is derived from an EMBL/GenBank/DDBJ whole genome shotgun (WGS) entry which is preliminary data.</text>
</comment>
<evidence type="ECO:0000256" key="1">
    <source>
        <dbReference type="ARBA" id="ARBA00022723"/>
    </source>
</evidence>